<dbReference type="PROSITE" id="PS51318">
    <property type="entry name" value="TAT"/>
    <property type="match status" value="1"/>
</dbReference>
<comment type="similarity">
    <text evidence="6">Belongs to the glycosyl hydrolase 10 (cellulase F) family.</text>
</comment>
<comment type="catalytic activity">
    <reaction evidence="6">
        <text>Endohydrolysis of (1-&gt;4)-beta-D-xylosidic linkages in xylans.</text>
        <dbReference type="EC" id="3.2.1.8"/>
    </reaction>
</comment>
<dbReference type="PROSITE" id="PS51173">
    <property type="entry name" value="CBM2"/>
    <property type="match status" value="1"/>
</dbReference>
<dbReference type="EMBL" id="JAVHUY010000013">
    <property type="protein sequence ID" value="MDQ7906028.1"/>
    <property type="molecule type" value="Genomic_DNA"/>
</dbReference>
<accession>A0ABU0ZG44</accession>
<dbReference type="EC" id="3.2.1.8" evidence="6"/>
<dbReference type="InterPro" id="IPR044846">
    <property type="entry name" value="GH10"/>
</dbReference>
<dbReference type="PANTHER" id="PTHR31490:SF90">
    <property type="entry name" value="ENDO-1,4-BETA-XYLANASE A"/>
    <property type="match status" value="1"/>
</dbReference>
<evidence type="ECO:0000256" key="1">
    <source>
        <dbReference type="ARBA" id="ARBA00022737"/>
    </source>
</evidence>
<dbReference type="SUPFAM" id="SSF49384">
    <property type="entry name" value="Carbohydrate-binding domain"/>
    <property type="match status" value="1"/>
</dbReference>
<gene>
    <name evidence="11" type="ORF">RB614_16060</name>
</gene>
<evidence type="ECO:0000256" key="2">
    <source>
        <dbReference type="ARBA" id="ARBA00022801"/>
    </source>
</evidence>
<keyword evidence="2 6" id="KW-0378">Hydrolase</keyword>
<keyword evidence="12" id="KW-1185">Reference proteome</keyword>
<evidence type="ECO:0000259" key="10">
    <source>
        <dbReference type="PROSITE" id="PS51760"/>
    </source>
</evidence>
<evidence type="ECO:0000259" key="9">
    <source>
        <dbReference type="PROSITE" id="PS51173"/>
    </source>
</evidence>
<evidence type="ECO:0000256" key="3">
    <source>
        <dbReference type="ARBA" id="ARBA00023277"/>
    </source>
</evidence>
<dbReference type="PRINTS" id="PR00134">
    <property type="entry name" value="GLHYDRLASE10"/>
</dbReference>
<keyword evidence="8" id="KW-0732">Signal</keyword>
<organism evidence="11 12">
    <name type="scientific">Phytohabitans maris</name>
    <dbReference type="NCBI Taxonomy" id="3071409"/>
    <lineage>
        <taxon>Bacteria</taxon>
        <taxon>Bacillati</taxon>
        <taxon>Actinomycetota</taxon>
        <taxon>Actinomycetes</taxon>
        <taxon>Micromonosporales</taxon>
        <taxon>Micromonosporaceae</taxon>
    </lineage>
</organism>
<dbReference type="Proteomes" id="UP001230908">
    <property type="component" value="Unassembled WGS sequence"/>
</dbReference>
<dbReference type="PROSITE" id="PS51760">
    <property type="entry name" value="GH10_2"/>
    <property type="match status" value="1"/>
</dbReference>
<evidence type="ECO:0000256" key="4">
    <source>
        <dbReference type="ARBA" id="ARBA00023295"/>
    </source>
</evidence>
<evidence type="ECO:0000256" key="7">
    <source>
        <dbReference type="SAM" id="MobiDB-lite"/>
    </source>
</evidence>
<dbReference type="InterPro" id="IPR003305">
    <property type="entry name" value="CenC_carb-bd"/>
</dbReference>
<dbReference type="InterPro" id="IPR001000">
    <property type="entry name" value="GH10_dom"/>
</dbReference>
<sequence>MRGNRRHGLPFALAALAASVAVAIPLAAAPSASAAEPVVVANHTFENNNIHGWAPRADETVAASTAVAHSGTGSLLTSGRTRTWEGPTLDVLDTMDKGVRYTISVWARLAAGGGSAQARLSVERRTAGTASYDQVVGNTNVSDGGWVNLQGQYTLAHDVDFLTVYVETASGTASLHIDDFTLSYTPATPIQTDIPSVKDVLGDHFPIGAAISVPQTLGEHARLLSKHFNSVTPGNALKWDATEPTEGTFRFTDADAMVDFAQANGMQVRGHTLVWHNQTPAWVFLDANGAAMTPTAANKALLLSRLDAHIRAVVGHYGTDIATWDVVNEVVDEGQSDGLRRSRWYEIAGLDYIRTAFRVAREVAPAAKLYINDYNTNVPAKRDKLYSLVSQLKAEGVPVDGVGHQMHVNVDWPSVSETEAMIQKFVPLGVDQQVTEMDVSIYTNSGESFPTPPRDRLIRQAYKYRDLFDLYKRYSSELTSVTVWGLADDDTWLDTFPVVRNDAPLLFDEQLQAKPAYWGIVDPTKIETTASPTTPTAVPTTSAPTSAPPTTSSPPAGACQVTYRVVGQWPGGFQGEVRVAPGRALTSWTVGWAFPNGQQINQLWSGAYTQSGAAVTVTNAAWNGGVPANGSVTFGFIASWTATNAAPTTFTVNGAPC</sequence>
<proteinExistence type="inferred from homology"/>
<dbReference type="InterPro" id="IPR001919">
    <property type="entry name" value="CBD2"/>
</dbReference>
<dbReference type="PANTHER" id="PTHR31490">
    <property type="entry name" value="GLYCOSYL HYDROLASE"/>
    <property type="match status" value="1"/>
</dbReference>
<dbReference type="Gene3D" id="2.60.40.290">
    <property type="match status" value="1"/>
</dbReference>
<dbReference type="SMART" id="SM00633">
    <property type="entry name" value="Glyco_10"/>
    <property type="match status" value="1"/>
</dbReference>
<feature type="domain" description="CBM2" evidence="9">
    <location>
        <begin position="552"/>
        <end position="657"/>
    </location>
</feature>
<feature type="chain" id="PRO_5045920042" description="Beta-xylanase" evidence="8">
    <location>
        <begin position="35"/>
        <end position="657"/>
    </location>
</feature>
<feature type="domain" description="GH10" evidence="10">
    <location>
        <begin position="191"/>
        <end position="523"/>
    </location>
</feature>
<dbReference type="RefSeq" id="WP_308713296.1">
    <property type="nucleotide sequence ID" value="NZ_JAVHUY010000013.1"/>
</dbReference>
<dbReference type="InterPro" id="IPR012291">
    <property type="entry name" value="CBM2_carb-bd_dom_sf"/>
</dbReference>
<dbReference type="SUPFAM" id="SSF51445">
    <property type="entry name" value="(Trans)glycosidases"/>
    <property type="match status" value="1"/>
</dbReference>
<evidence type="ECO:0000313" key="12">
    <source>
        <dbReference type="Proteomes" id="UP001230908"/>
    </source>
</evidence>
<protein>
    <recommendedName>
        <fullName evidence="6">Beta-xylanase</fullName>
        <ecNumber evidence="6">3.2.1.8</ecNumber>
    </recommendedName>
</protein>
<comment type="caution">
    <text evidence="11">The sequence shown here is derived from an EMBL/GenBank/DDBJ whole genome shotgun (WGS) entry which is preliminary data.</text>
</comment>
<dbReference type="InterPro" id="IPR017853">
    <property type="entry name" value="GH"/>
</dbReference>
<dbReference type="Gene3D" id="2.60.120.260">
    <property type="entry name" value="Galactose-binding domain-like"/>
    <property type="match status" value="1"/>
</dbReference>
<dbReference type="SUPFAM" id="SSF49785">
    <property type="entry name" value="Galactose-binding domain-like"/>
    <property type="match status" value="1"/>
</dbReference>
<name>A0ABU0ZG44_9ACTN</name>
<keyword evidence="3 6" id="KW-0119">Carbohydrate metabolism</keyword>
<reference evidence="11 12" key="1">
    <citation type="submission" date="2023-08" db="EMBL/GenBank/DDBJ databases">
        <title>Phytohabitans sansha sp. nov., isolated from marine sediment.</title>
        <authorList>
            <person name="Zhao Y."/>
            <person name="Yi K."/>
        </authorList>
    </citation>
    <scope>NUCLEOTIDE SEQUENCE [LARGE SCALE GENOMIC DNA]</scope>
    <source>
        <strain evidence="11 12">ZYX-F-186</strain>
    </source>
</reference>
<evidence type="ECO:0000256" key="6">
    <source>
        <dbReference type="RuleBase" id="RU361174"/>
    </source>
</evidence>
<feature type="region of interest" description="Disordered" evidence="7">
    <location>
        <begin position="528"/>
        <end position="556"/>
    </location>
</feature>
<dbReference type="Pfam" id="PF02018">
    <property type="entry name" value="CBM_4_9"/>
    <property type="match status" value="1"/>
</dbReference>
<dbReference type="InterPro" id="IPR008965">
    <property type="entry name" value="CBM2/CBM3_carb-bd_dom_sf"/>
</dbReference>
<keyword evidence="1" id="KW-0677">Repeat</keyword>
<dbReference type="InterPro" id="IPR008979">
    <property type="entry name" value="Galactose-bd-like_sf"/>
</dbReference>
<keyword evidence="5 6" id="KW-0624">Polysaccharide degradation</keyword>
<dbReference type="Pfam" id="PF00553">
    <property type="entry name" value="CBM_2"/>
    <property type="match status" value="1"/>
</dbReference>
<evidence type="ECO:0000256" key="5">
    <source>
        <dbReference type="ARBA" id="ARBA00023326"/>
    </source>
</evidence>
<dbReference type="Gene3D" id="3.20.20.80">
    <property type="entry name" value="Glycosidases"/>
    <property type="match status" value="1"/>
</dbReference>
<evidence type="ECO:0000313" key="11">
    <source>
        <dbReference type="EMBL" id="MDQ7906028.1"/>
    </source>
</evidence>
<evidence type="ECO:0000256" key="8">
    <source>
        <dbReference type="SAM" id="SignalP"/>
    </source>
</evidence>
<dbReference type="SMART" id="SM00637">
    <property type="entry name" value="CBD_II"/>
    <property type="match status" value="1"/>
</dbReference>
<keyword evidence="4 6" id="KW-0326">Glycosidase</keyword>
<dbReference type="InterPro" id="IPR006311">
    <property type="entry name" value="TAT_signal"/>
</dbReference>
<dbReference type="Pfam" id="PF00331">
    <property type="entry name" value="Glyco_hydro_10"/>
    <property type="match status" value="1"/>
</dbReference>
<feature type="signal peptide" evidence="8">
    <location>
        <begin position="1"/>
        <end position="34"/>
    </location>
</feature>